<dbReference type="Pfam" id="PF00271">
    <property type="entry name" value="Helicase_C"/>
    <property type="match status" value="1"/>
</dbReference>
<feature type="short sequence motif" description="Q motif" evidence="6">
    <location>
        <begin position="28"/>
        <end position="56"/>
    </location>
</feature>
<dbReference type="SMART" id="SM00490">
    <property type="entry name" value="HELICc"/>
    <property type="match status" value="1"/>
</dbReference>
<keyword evidence="13" id="KW-1185">Reference proteome</keyword>
<evidence type="ECO:0000259" key="10">
    <source>
        <dbReference type="PROSITE" id="PS51194"/>
    </source>
</evidence>
<comment type="similarity">
    <text evidence="7">Belongs to the DEAD box helicase family.</text>
</comment>
<keyword evidence="4 7" id="KW-0067">ATP-binding</keyword>
<reference evidence="12" key="1">
    <citation type="submission" date="2023-01" db="EMBL/GenBank/DDBJ databases">
        <title>Genome assembly of the deep-sea coral Lophelia pertusa.</title>
        <authorList>
            <person name="Herrera S."/>
            <person name="Cordes E."/>
        </authorList>
    </citation>
    <scope>NUCLEOTIDE SEQUENCE</scope>
    <source>
        <strain evidence="12">USNM1676648</strain>
        <tissue evidence="12">Polyp</tissue>
    </source>
</reference>
<comment type="domain">
    <text evidence="7">The Q motif is unique to and characteristic of the DEAD box family of RNA helicases and controls ATP binding and hydrolysis.</text>
</comment>
<dbReference type="InterPro" id="IPR011545">
    <property type="entry name" value="DEAD/DEAH_box_helicase_dom"/>
</dbReference>
<organism evidence="12 13">
    <name type="scientific">Desmophyllum pertusum</name>
    <dbReference type="NCBI Taxonomy" id="174260"/>
    <lineage>
        <taxon>Eukaryota</taxon>
        <taxon>Metazoa</taxon>
        <taxon>Cnidaria</taxon>
        <taxon>Anthozoa</taxon>
        <taxon>Hexacorallia</taxon>
        <taxon>Scleractinia</taxon>
        <taxon>Caryophylliina</taxon>
        <taxon>Caryophylliidae</taxon>
        <taxon>Desmophyllum</taxon>
    </lineage>
</organism>
<evidence type="ECO:0000256" key="7">
    <source>
        <dbReference type="RuleBase" id="RU365068"/>
    </source>
</evidence>
<feature type="compositionally biased region" description="Polar residues" evidence="8">
    <location>
        <begin position="211"/>
        <end position="229"/>
    </location>
</feature>
<name>A0A9X0D411_9CNID</name>
<feature type="domain" description="Helicase ATP-binding" evidence="9">
    <location>
        <begin position="59"/>
        <end position="287"/>
    </location>
</feature>
<dbReference type="PROSITE" id="PS51194">
    <property type="entry name" value="HELICASE_CTER"/>
    <property type="match status" value="1"/>
</dbReference>
<dbReference type="SUPFAM" id="SSF52540">
    <property type="entry name" value="P-loop containing nucleoside triphosphate hydrolases"/>
    <property type="match status" value="1"/>
</dbReference>
<dbReference type="Gene3D" id="3.40.50.300">
    <property type="entry name" value="P-loop containing nucleotide triphosphate hydrolases"/>
    <property type="match status" value="2"/>
</dbReference>
<dbReference type="OrthoDB" id="10256233at2759"/>
<evidence type="ECO:0000256" key="3">
    <source>
        <dbReference type="ARBA" id="ARBA00022806"/>
    </source>
</evidence>
<feature type="domain" description="Helicase C-terminal" evidence="10">
    <location>
        <begin position="394"/>
        <end position="595"/>
    </location>
</feature>
<dbReference type="GO" id="GO:0005524">
    <property type="term" value="F:ATP binding"/>
    <property type="evidence" value="ECO:0007669"/>
    <property type="project" value="UniProtKB-UniRule"/>
</dbReference>
<dbReference type="GO" id="GO:0003724">
    <property type="term" value="F:RNA helicase activity"/>
    <property type="evidence" value="ECO:0007669"/>
    <property type="project" value="UniProtKB-EC"/>
</dbReference>
<evidence type="ECO:0000256" key="1">
    <source>
        <dbReference type="ARBA" id="ARBA00022741"/>
    </source>
</evidence>
<comment type="catalytic activity">
    <reaction evidence="7">
        <text>ATP + H2O = ADP + phosphate + H(+)</text>
        <dbReference type="Rhea" id="RHEA:13065"/>
        <dbReference type="ChEBI" id="CHEBI:15377"/>
        <dbReference type="ChEBI" id="CHEBI:15378"/>
        <dbReference type="ChEBI" id="CHEBI:30616"/>
        <dbReference type="ChEBI" id="CHEBI:43474"/>
        <dbReference type="ChEBI" id="CHEBI:456216"/>
        <dbReference type="EC" id="3.6.4.13"/>
    </reaction>
</comment>
<dbReference type="Pfam" id="PF00270">
    <property type="entry name" value="DEAD"/>
    <property type="match status" value="1"/>
</dbReference>
<comment type="function">
    <text evidence="7">RNA helicase.</text>
</comment>
<gene>
    <name evidence="12" type="ORF">OS493_018600</name>
</gene>
<evidence type="ECO:0000256" key="4">
    <source>
        <dbReference type="ARBA" id="ARBA00022840"/>
    </source>
</evidence>
<dbReference type="InterPro" id="IPR014014">
    <property type="entry name" value="RNA_helicase_DEAD_Q_motif"/>
</dbReference>
<keyword evidence="1 7" id="KW-0547">Nucleotide-binding</keyword>
<dbReference type="InterPro" id="IPR027417">
    <property type="entry name" value="P-loop_NTPase"/>
</dbReference>
<dbReference type="InterPro" id="IPR014001">
    <property type="entry name" value="Helicase_ATP-bd"/>
</dbReference>
<protein>
    <recommendedName>
        <fullName evidence="7">ATP-dependent RNA helicase</fullName>
        <ecNumber evidence="7">3.6.4.13</ecNumber>
    </recommendedName>
</protein>
<keyword evidence="2 7" id="KW-0378">Hydrolase</keyword>
<keyword evidence="3 7" id="KW-0347">Helicase</keyword>
<dbReference type="EC" id="3.6.4.13" evidence="7"/>
<evidence type="ECO:0000259" key="9">
    <source>
        <dbReference type="PROSITE" id="PS51192"/>
    </source>
</evidence>
<evidence type="ECO:0000259" key="11">
    <source>
        <dbReference type="PROSITE" id="PS51195"/>
    </source>
</evidence>
<evidence type="ECO:0000256" key="8">
    <source>
        <dbReference type="SAM" id="MobiDB-lite"/>
    </source>
</evidence>
<evidence type="ECO:0000256" key="2">
    <source>
        <dbReference type="ARBA" id="ARBA00022801"/>
    </source>
</evidence>
<evidence type="ECO:0000256" key="6">
    <source>
        <dbReference type="PROSITE-ProRule" id="PRU00552"/>
    </source>
</evidence>
<dbReference type="GO" id="GO:0016787">
    <property type="term" value="F:hydrolase activity"/>
    <property type="evidence" value="ECO:0007669"/>
    <property type="project" value="UniProtKB-KW"/>
</dbReference>
<sequence>MAVAFVVCSRRASYFLSRKCYFSGSKMRFFHSFGIKDVLLKRLKNFRIEKPTAIQEKALGPVLEGKNTVINAETGSGKTLCYLLPIINKLLVDKGAVSKPPYALVLLPSIELCNQVANVFQSLTDDTMQACIVHRDSRLQINPKYPIILATPSSLFTYSLTSLNNVQMIITDEADLVLTGGGNKIWKILSFFKGVDSIKMSRKQQRRFTRQKSSQGQSDAGEQESHSSLNKSNEIVKTDLHPNGQNANIQPDMAPSSTQRQFVFVAATLPSRGKKAIYNVLKDWLPDAEFVSTDLVHHTVPTVDIFYVKVEEALKLPELLRCLNSLVGLIKYPLTTTGKRSNDEAIVVNERNVGYSANSSSDQEKDTEMFPVEEKVESLDSEETHFEDESQRSQKEVFLEPVRLRNLRVLAFVNTAKAAEQAFDFLSDTREVEESASIPWKHVTQNDKTITTWQNDRDEFDEDGTVARQHVVTHTGFKDMWLGKVGQIHKNVTPAERIETLKQFTSGELKVLICTDLASRGLDIPDVSHVIQLDFALDAAQVLHRTGRTARAGASGKVINFVSEKDEDLARAVRACEDSPNSDGYEATFSRNRMFRKRVKNNAIPLADKL</sequence>
<evidence type="ECO:0000313" key="13">
    <source>
        <dbReference type="Proteomes" id="UP001163046"/>
    </source>
</evidence>
<dbReference type="PROSITE" id="PS51195">
    <property type="entry name" value="Q_MOTIF"/>
    <property type="match status" value="1"/>
</dbReference>
<dbReference type="InterPro" id="IPR001650">
    <property type="entry name" value="Helicase_C-like"/>
</dbReference>
<dbReference type="AlphaFoldDB" id="A0A9X0D411"/>
<feature type="domain" description="DEAD-box RNA helicase Q" evidence="11">
    <location>
        <begin position="28"/>
        <end position="56"/>
    </location>
</feature>
<dbReference type="CDD" id="cd18787">
    <property type="entry name" value="SF2_C_DEAD"/>
    <property type="match status" value="1"/>
</dbReference>
<dbReference type="EMBL" id="MU825883">
    <property type="protein sequence ID" value="KAJ7384913.1"/>
    <property type="molecule type" value="Genomic_DNA"/>
</dbReference>
<dbReference type="InterPro" id="IPR044742">
    <property type="entry name" value="DEAD/DEAH_RhlB"/>
</dbReference>
<dbReference type="GO" id="GO:0003723">
    <property type="term" value="F:RNA binding"/>
    <property type="evidence" value="ECO:0007669"/>
    <property type="project" value="UniProtKB-UniRule"/>
</dbReference>
<dbReference type="SMART" id="SM00487">
    <property type="entry name" value="DEXDc"/>
    <property type="match status" value="1"/>
</dbReference>
<feature type="region of interest" description="Disordered" evidence="8">
    <location>
        <begin position="203"/>
        <end position="229"/>
    </location>
</feature>
<evidence type="ECO:0000313" key="12">
    <source>
        <dbReference type="EMBL" id="KAJ7384913.1"/>
    </source>
</evidence>
<proteinExistence type="inferred from homology"/>
<dbReference type="PROSITE" id="PS51192">
    <property type="entry name" value="HELICASE_ATP_BIND_1"/>
    <property type="match status" value="1"/>
</dbReference>
<comment type="caution">
    <text evidence="12">The sequence shown here is derived from an EMBL/GenBank/DDBJ whole genome shotgun (WGS) entry which is preliminary data.</text>
</comment>
<dbReference type="Proteomes" id="UP001163046">
    <property type="component" value="Unassembled WGS sequence"/>
</dbReference>
<evidence type="ECO:0000256" key="5">
    <source>
        <dbReference type="ARBA" id="ARBA00022884"/>
    </source>
</evidence>
<dbReference type="PANTHER" id="PTHR24031">
    <property type="entry name" value="RNA HELICASE"/>
    <property type="match status" value="1"/>
</dbReference>
<dbReference type="CDD" id="cd00268">
    <property type="entry name" value="DEADc"/>
    <property type="match status" value="1"/>
</dbReference>
<accession>A0A9X0D411</accession>
<keyword evidence="5 7" id="KW-0694">RNA-binding</keyword>